<dbReference type="Proteomes" id="UP000324800">
    <property type="component" value="Unassembled WGS sequence"/>
</dbReference>
<dbReference type="OrthoDB" id="372487at2759"/>
<proteinExistence type="predicted"/>
<dbReference type="PANTHER" id="PTHR12341">
    <property type="entry name" value="5'-&gt;3' EXORIBONUCLEASE"/>
    <property type="match status" value="1"/>
</dbReference>
<dbReference type="Pfam" id="PF17846">
    <property type="entry name" value="XRN_M"/>
    <property type="match status" value="1"/>
</dbReference>
<dbReference type="GO" id="GO:0000956">
    <property type="term" value="P:nuclear-transcribed mRNA catabolic process"/>
    <property type="evidence" value="ECO:0007669"/>
    <property type="project" value="TreeGrafter"/>
</dbReference>
<name>A0A5J4W5J1_9EUKA</name>
<dbReference type="EMBL" id="SNRW01003322">
    <property type="protein sequence ID" value="KAA6390148.1"/>
    <property type="molecule type" value="Genomic_DNA"/>
</dbReference>
<comment type="caution">
    <text evidence="3">The sequence shown here is derived from an EMBL/GenBank/DDBJ whole genome shotgun (WGS) entry which is preliminary data.</text>
</comment>
<evidence type="ECO:0000259" key="2">
    <source>
        <dbReference type="Pfam" id="PF17846"/>
    </source>
</evidence>
<organism evidence="3 4">
    <name type="scientific">Streblomastix strix</name>
    <dbReference type="NCBI Taxonomy" id="222440"/>
    <lineage>
        <taxon>Eukaryota</taxon>
        <taxon>Metamonada</taxon>
        <taxon>Preaxostyla</taxon>
        <taxon>Oxymonadida</taxon>
        <taxon>Streblomastigidae</taxon>
        <taxon>Streblomastix</taxon>
    </lineage>
</organism>
<evidence type="ECO:0000313" key="4">
    <source>
        <dbReference type="Proteomes" id="UP000324800"/>
    </source>
</evidence>
<evidence type="ECO:0000313" key="3">
    <source>
        <dbReference type="EMBL" id="KAA6390148.1"/>
    </source>
</evidence>
<dbReference type="PANTHER" id="PTHR12341:SF7">
    <property type="entry name" value="5'-3' EXORIBONUCLEASE 1"/>
    <property type="match status" value="1"/>
</dbReference>
<feature type="compositionally biased region" description="Low complexity" evidence="1">
    <location>
        <begin position="306"/>
        <end position="315"/>
    </location>
</feature>
<feature type="region of interest" description="Disordered" evidence="1">
    <location>
        <begin position="22"/>
        <end position="82"/>
    </location>
</feature>
<sequence length="646" mass="77099">MSRLAPDEDRIFMQRRLKELQYRRRDRDKRRDDQNKEIKEIIKKHQEKDVMKKKIQRRRDKVQEQEQEQEQQMNEDGPSWINNKRDEKIWENKLQRMKEEEERELFELKQSLKIDYGQNNSSKRQSIVQYGNNIVMKSQQGKGGGLRNDGWTDGGWNNRNKLENELQVLNNAIEYSINIGNGDDKEDDEQTSPLIVQKKKRKRNEEQEYQDDLQDDQQQDIHSSINHNITRKRLRLDEDDNQQNKEMNVDQINNNKSKEEQEMEKILEAEIENEFKAIQEEEQLKELNVPRILNKRIQSRRIININDDNYNNNNKDGNKQEDDEEEEEDEEDFDDSIEDQDQFGLKDLDLFFKKDQNDTIALWRQGWKERYYDRKAGMGGFTLLSRMDASKHYLDGLIWTLHYYYRGILDWGWYYPKHYACFASDIALFLILRQKWEREMMAEEYKKKVQKSDTILTINKNDELNEQRIENEQYSLFGIASTQSMISIEQSYQEASDIQLEQIHELFPLLCEREWNLGEPFTPAEQLLAVLPPQSQNSIPGYLRELINRRKKGYRNININMNMKDNEKDNDNIDDQSSLSDSFIFIDSVSISLFFFSFFLIINQSSINVTIITAINTGQMDSIRFNIGSQWEEDGLLGSYTDPIHQ</sequence>
<feature type="region of interest" description="Disordered" evidence="1">
    <location>
        <begin position="180"/>
        <end position="260"/>
    </location>
</feature>
<dbReference type="AlphaFoldDB" id="A0A5J4W5J1"/>
<feature type="compositionally biased region" description="Polar residues" evidence="1">
    <location>
        <begin position="244"/>
        <end position="255"/>
    </location>
</feature>
<dbReference type="GO" id="GO:0003723">
    <property type="term" value="F:RNA binding"/>
    <property type="evidence" value="ECO:0007669"/>
    <property type="project" value="TreeGrafter"/>
</dbReference>
<feature type="compositionally biased region" description="Basic and acidic residues" evidence="1">
    <location>
        <begin position="22"/>
        <end position="52"/>
    </location>
</feature>
<feature type="domain" description="Xrn1 helical" evidence="2">
    <location>
        <begin position="252"/>
        <end position="429"/>
    </location>
</feature>
<feature type="region of interest" description="Disordered" evidence="1">
    <location>
        <begin position="306"/>
        <end position="336"/>
    </location>
</feature>
<reference evidence="3 4" key="1">
    <citation type="submission" date="2019-03" db="EMBL/GenBank/DDBJ databases">
        <title>Single cell metagenomics reveals metabolic interactions within the superorganism composed of flagellate Streblomastix strix and complex community of Bacteroidetes bacteria on its surface.</title>
        <authorList>
            <person name="Treitli S.C."/>
            <person name="Kolisko M."/>
            <person name="Husnik F."/>
            <person name="Keeling P."/>
            <person name="Hampl V."/>
        </authorList>
    </citation>
    <scope>NUCLEOTIDE SEQUENCE [LARGE SCALE GENOMIC DNA]</scope>
    <source>
        <strain evidence="3">ST1C</strain>
    </source>
</reference>
<dbReference type="GO" id="GO:0004534">
    <property type="term" value="F:5'-3' RNA exonuclease activity"/>
    <property type="evidence" value="ECO:0007669"/>
    <property type="project" value="TreeGrafter"/>
</dbReference>
<feature type="compositionally biased region" description="Acidic residues" evidence="1">
    <location>
        <begin position="207"/>
        <end position="218"/>
    </location>
</feature>
<gene>
    <name evidence="3" type="ORF">EZS28_014323</name>
</gene>
<feature type="compositionally biased region" description="Acidic residues" evidence="1">
    <location>
        <begin position="321"/>
        <end position="336"/>
    </location>
</feature>
<dbReference type="GO" id="GO:0005634">
    <property type="term" value="C:nucleus"/>
    <property type="evidence" value="ECO:0007669"/>
    <property type="project" value="TreeGrafter"/>
</dbReference>
<dbReference type="InterPro" id="IPR041412">
    <property type="entry name" value="Xrn1_helical"/>
</dbReference>
<accession>A0A5J4W5J1</accession>
<dbReference type="InterPro" id="IPR027073">
    <property type="entry name" value="5_3_exoribonuclease"/>
</dbReference>
<evidence type="ECO:0000256" key="1">
    <source>
        <dbReference type="SAM" id="MobiDB-lite"/>
    </source>
</evidence>
<protein>
    <recommendedName>
        <fullName evidence="2">Xrn1 helical domain-containing protein</fullName>
    </recommendedName>
</protein>